<dbReference type="RefSeq" id="XP_026606416.1">
    <property type="nucleotide sequence ID" value="XM_026745550.1"/>
</dbReference>
<organism evidence="1 2">
    <name type="scientific">Aspergillus mulundensis</name>
    <dbReference type="NCBI Taxonomy" id="1810919"/>
    <lineage>
        <taxon>Eukaryota</taxon>
        <taxon>Fungi</taxon>
        <taxon>Dikarya</taxon>
        <taxon>Ascomycota</taxon>
        <taxon>Pezizomycotina</taxon>
        <taxon>Eurotiomycetes</taxon>
        <taxon>Eurotiomycetidae</taxon>
        <taxon>Eurotiales</taxon>
        <taxon>Aspergillaceae</taxon>
        <taxon>Aspergillus</taxon>
        <taxon>Aspergillus subgen. Nidulantes</taxon>
    </lineage>
</organism>
<dbReference type="Proteomes" id="UP000256690">
    <property type="component" value="Unassembled WGS sequence"/>
</dbReference>
<dbReference type="OrthoDB" id="3016366at2759"/>
<comment type="caution">
    <text evidence="1">The sequence shown here is derived from an EMBL/GenBank/DDBJ whole genome shotgun (WGS) entry which is preliminary data.</text>
</comment>
<proteinExistence type="predicted"/>
<gene>
    <name evidence="1" type="ORF">DSM5745_03534</name>
</gene>
<keyword evidence="2" id="KW-1185">Reference proteome</keyword>
<dbReference type="GeneID" id="38113904"/>
<sequence length="146" mass="16218">MALLPNNVYIALFVRADPPIPNDFHWALYLPEYASKGTKYHIVNEGVGWIAAHASETPAGILKSFLLVGLIRVAAINSQEHLAAKADALLRSHDNRLNDKEGTTCRTWLLEICEGDMEKLEAVVKDWGNRFADAAVKNVQPRPVEN</sequence>
<dbReference type="EMBL" id="PVWQ01000003">
    <property type="protein sequence ID" value="RDW86892.1"/>
    <property type="molecule type" value="Genomic_DNA"/>
</dbReference>
<evidence type="ECO:0000313" key="1">
    <source>
        <dbReference type="EMBL" id="RDW86892.1"/>
    </source>
</evidence>
<evidence type="ECO:0000313" key="2">
    <source>
        <dbReference type="Proteomes" id="UP000256690"/>
    </source>
</evidence>
<accession>A0A3D8SKW0</accession>
<protein>
    <submittedName>
        <fullName evidence="1">Uncharacterized protein</fullName>
    </submittedName>
</protein>
<reference evidence="1 2" key="1">
    <citation type="journal article" date="2018" name="IMA Fungus">
        <title>IMA Genome-F 9: Draft genome sequence of Annulohypoxylon stygium, Aspergillus mulundensis, Berkeleyomyces basicola (syn. Thielaviopsis basicola), Ceratocystis smalleyi, two Cercospora beticola strains, Coleophoma cylindrospora, Fusarium fracticaudum, Phialophora cf. hyalina, and Morchella septimelata.</title>
        <authorList>
            <person name="Wingfield B.D."/>
            <person name="Bills G.F."/>
            <person name="Dong Y."/>
            <person name="Huang W."/>
            <person name="Nel W.J."/>
            <person name="Swalarsk-Parry B.S."/>
            <person name="Vaghefi N."/>
            <person name="Wilken P.M."/>
            <person name="An Z."/>
            <person name="de Beer Z.W."/>
            <person name="De Vos L."/>
            <person name="Chen L."/>
            <person name="Duong T.A."/>
            <person name="Gao Y."/>
            <person name="Hammerbacher A."/>
            <person name="Kikkert J.R."/>
            <person name="Li Y."/>
            <person name="Li H."/>
            <person name="Li K."/>
            <person name="Li Q."/>
            <person name="Liu X."/>
            <person name="Ma X."/>
            <person name="Naidoo K."/>
            <person name="Pethybridge S.J."/>
            <person name="Sun J."/>
            <person name="Steenkamp E.T."/>
            <person name="van der Nest M.A."/>
            <person name="van Wyk S."/>
            <person name="Wingfield M.J."/>
            <person name="Xiong C."/>
            <person name="Yue Q."/>
            <person name="Zhang X."/>
        </authorList>
    </citation>
    <scope>NUCLEOTIDE SEQUENCE [LARGE SCALE GENOMIC DNA]</scope>
    <source>
        <strain evidence="1 2">DSM 5745</strain>
    </source>
</reference>
<dbReference type="AlphaFoldDB" id="A0A3D8SKW0"/>
<name>A0A3D8SKW0_9EURO</name>